<feature type="non-terminal residue" evidence="1">
    <location>
        <position position="1"/>
    </location>
</feature>
<proteinExistence type="predicted"/>
<name>A0AAN7HCR9_9PEZI</name>
<accession>A0AAN7HCR9</accession>
<sequence>YVAFIPLQDQVNHLVNHLIALGTDWGRMYTEAVQGRFLAEHGSIHERWYDAIVSELVWRGKYSFFLFILNLAVSFQHRHLSIVVAVPSLSFFHQTHPIRRVPSHPPLDSPSDSPPDSPPLIMFFHQTPWISGVPSFIAFFLIIPSFSPLYSVHPHCSAFALLFSSRICQPS</sequence>
<evidence type="ECO:0000313" key="2">
    <source>
        <dbReference type="Proteomes" id="UP001303760"/>
    </source>
</evidence>
<reference evidence="1" key="2">
    <citation type="submission" date="2023-05" db="EMBL/GenBank/DDBJ databases">
        <authorList>
            <consortium name="Lawrence Berkeley National Laboratory"/>
            <person name="Steindorff A."/>
            <person name="Hensen N."/>
            <person name="Bonometti L."/>
            <person name="Westerberg I."/>
            <person name="Brannstrom I.O."/>
            <person name="Guillou S."/>
            <person name="Cros-Aarteil S."/>
            <person name="Calhoun S."/>
            <person name="Haridas S."/>
            <person name="Kuo A."/>
            <person name="Mondo S."/>
            <person name="Pangilinan J."/>
            <person name="Riley R."/>
            <person name="Labutti K."/>
            <person name="Andreopoulos B."/>
            <person name="Lipzen A."/>
            <person name="Chen C."/>
            <person name="Yanf M."/>
            <person name="Daum C."/>
            <person name="Ng V."/>
            <person name="Clum A."/>
            <person name="Ohm R."/>
            <person name="Martin F."/>
            <person name="Silar P."/>
            <person name="Natvig D."/>
            <person name="Lalanne C."/>
            <person name="Gautier V."/>
            <person name="Ament-Velasquez S.L."/>
            <person name="Kruys A."/>
            <person name="Hutchinson M.I."/>
            <person name="Powell A.J."/>
            <person name="Barry K."/>
            <person name="Miller A.N."/>
            <person name="Grigoriev I.V."/>
            <person name="Debuchy R."/>
            <person name="Gladieux P."/>
            <person name="Thoren M.H."/>
            <person name="Johannesson H."/>
        </authorList>
    </citation>
    <scope>NUCLEOTIDE SEQUENCE</scope>
    <source>
        <strain evidence="1">CBS 532.94</strain>
    </source>
</reference>
<organism evidence="1 2">
    <name type="scientific">Achaetomium macrosporum</name>
    <dbReference type="NCBI Taxonomy" id="79813"/>
    <lineage>
        <taxon>Eukaryota</taxon>
        <taxon>Fungi</taxon>
        <taxon>Dikarya</taxon>
        <taxon>Ascomycota</taxon>
        <taxon>Pezizomycotina</taxon>
        <taxon>Sordariomycetes</taxon>
        <taxon>Sordariomycetidae</taxon>
        <taxon>Sordariales</taxon>
        <taxon>Chaetomiaceae</taxon>
        <taxon>Achaetomium</taxon>
    </lineage>
</organism>
<keyword evidence="2" id="KW-1185">Reference proteome</keyword>
<evidence type="ECO:0000313" key="1">
    <source>
        <dbReference type="EMBL" id="KAK4238758.1"/>
    </source>
</evidence>
<dbReference type="Proteomes" id="UP001303760">
    <property type="component" value="Unassembled WGS sequence"/>
</dbReference>
<reference evidence="1" key="1">
    <citation type="journal article" date="2023" name="Mol. Phylogenet. Evol.">
        <title>Genome-scale phylogeny and comparative genomics of the fungal order Sordariales.</title>
        <authorList>
            <person name="Hensen N."/>
            <person name="Bonometti L."/>
            <person name="Westerberg I."/>
            <person name="Brannstrom I.O."/>
            <person name="Guillou S."/>
            <person name="Cros-Aarteil S."/>
            <person name="Calhoun S."/>
            <person name="Haridas S."/>
            <person name="Kuo A."/>
            <person name="Mondo S."/>
            <person name="Pangilinan J."/>
            <person name="Riley R."/>
            <person name="LaButti K."/>
            <person name="Andreopoulos B."/>
            <person name="Lipzen A."/>
            <person name="Chen C."/>
            <person name="Yan M."/>
            <person name="Daum C."/>
            <person name="Ng V."/>
            <person name="Clum A."/>
            <person name="Steindorff A."/>
            <person name="Ohm R.A."/>
            <person name="Martin F."/>
            <person name="Silar P."/>
            <person name="Natvig D.O."/>
            <person name="Lalanne C."/>
            <person name="Gautier V."/>
            <person name="Ament-Velasquez S.L."/>
            <person name="Kruys A."/>
            <person name="Hutchinson M.I."/>
            <person name="Powell A.J."/>
            <person name="Barry K."/>
            <person name="Miller A.N."/>
            <person name="Grigoriev I.V."/>
            <person name="Debuchy R."/>
            <person name="Gladieux P."/>
            <person name="Hiltunen Thoren M."/>
            <person name="Johannesson H."/>
        </authorList>
    </citation>
    <scope>NUCLEOTIDE SEQUENCE</scope>
    <source>
        <strain evidence="1">CBS 532.94</strain>
    </source>
</reference>
<protein>
    <submittedName>
        <fullName evidence="1">Uncharacterized protein</fullName>
    </submittedName>
</protein>
<comment type="caution">
    <text evidence="1">The sequence shown here is derived from an EMBL/GenBank/DDBJ whole genome shotgun (WGS) entry which is preliminary data.</text>
</comment>
<gene>
    <name evidence="1" type="ORF">C8A03DRAFT_14815</name>
</gene>
<dbReference type="EMBL" id="MU860084">
    <property type="protein sequence ID" value="KAK4238758.1"/>
    <property type="molecule type" value="Genomic_DNA"/>
</dbReference>
<dbReference type="AlphaFoldDB" id="A0AAN7HCR9"/>